<evidence type="ECO:0000313" key="2">
    <source>
        <dbReference type="EMBL" id="WVX79120.1"/>
    </source>
</evidence>
<feature type="transmembrane region" description="Helical" evidence="1">
    <location>
        <begin position="116"/>
        <end position="137"/>
    </location>
</feature>
<name>A0ABZ2C9M3_9BACI</name>
<accession>A0ABZ2C9M3</accession>
<gene>
    <name evidence="2" type="ORF">R4Z09_17610</name>
</gene>
<reference evidence="2 3" key="1">
    <citation type="submission" date="2023-10" db="EMBL/GenBank/DDBJ databases">
        <title>Niallia locisalis sp.nov. isolated from a salt pond sample.</title>
        <authorList>
            <person name="Li X.-J."/>
            <person name="Dong L."/>
        </authorList>
    </citation>
    <scope>NUCLEOTIDE SEQUENCE [LARGE SCALE GENOMIC DNA]</scope>
    <source>
        <strain evidence="2 3">DSM 29761</strain>
    </source>
</reference>
<feature type="transmembrane region" description="Helical" evidence="1">
    <location>
        <begin position="158"/>
        <end position="177"/>
    </location>
</feature>
<feature type="transmembrane region" description="Helical" evidence="1">
    <location>
        <begin position="90"/>
        <end position="110"/>
    </location>
</feature>
<keyword evidence="1" id="KW-0472">Membrane</keyword>
<feature type="transmembrane region" description="Helical" evidence="1">
    <location>
        <begin position="323"/>
        <end position="342"/>
    </location>
</feature>
<dbReference type="Proteomes" id="UP001357223">
    <property type="component" value="Chromosome"/>
</dbReference>
<organism evidence="2 3">
    <name type="scientific">Niallia oryzisoli</name>
    <dbReference type="NCBI Taxonomy" id="1737571"/>
    <lineage>
        <taxon>Bacteria</taxon>
        <taxon>Bacillati</taxon>
        <taxon>Bacillota</taxon>
        <taxon>Bacilli</taxon>
        <taxon>Bacillales</taxon>
        <taxon>Bacillaceae</taxon>
        <taxon>Niallia</taxon>
    </lineage>
</organism>
<feature type="transmembrane region" description="Helical" evidence="1">
    <location>
        <begin position="183"/>
        <end position="205"/>
    </location>
</feature>
<evidence type="ECO:0000256" key="1">
    <source>
        <dbReference type="SAM" id="Phobius"/>
    </source>
</evidence>
<proteinExistence type="predicted"/>
<evidence type="ECO:0008006" key="4">
    <source>
        <dbReference type="Google" id="ProtNLM"/>
    </source>
</evidence>
<keyword evidence="3" id="KW-1185">Reference proteome</keyword>
<feature type="transmembrane region" description="Helical" evidence="1">
    <location>
        <begin position="225"/>
        <end position="245"/>
    </location>
</feature>
<protein>
    <recommendedName>
        <fullName evidence="4">Voltage-dependent anion channel</fullName>
    </recommendedName>
</protein>
<dbReference type="EMBL" id="CP137640">
    <property type="protein sequence ID" value="WVX79120.1"/>
    <property type="molecule type" value="Genomic_DNA"/>
</dbReference>
<keyword evidence="1" id="KW-0812">Transmembrane</keyword>
<keyword evidence="1" id="KW-1133">Transmembrane helix</keyword>
<evidence type="ECO:0000313" key="3">
    <source>
        <dbReference type="Proteomes" id="UP001357223"/>
    </source>
</evidence>
<dbReference type="RefSeq" id="WP_338448053.1">
    <property type="nucleotide sequence ID" value="NZ_CP137640.1"/>
</dbReference>
<sequence>MTFVLLFITILLIAVIVNLKVDRLTISTVAGAPIMAMGIMLKGVFTGAGIPLVYDILFYCLIGIAYWVIIHYTFDLLHGVFFSSHIKDPLASFATGTWIAATSIMTVLLTDKEFHLLSHILLFMNLFFWSLYVVLVIRNYLFIFRKINNYLPNIHGGLLLSCVATQSLVISGYHSYGDSFPQVYANILLTIGFIFYLLNLCLIVYRYINMQNRDLTDSWKNTNCIIHGAISITGVSLITSHVEAVGFIESIWIISLTLFFTIEAIEVIWAVQRIKKLGWKEGLFIYSPTQWARIFTFGMFLFFTENLPISNPSLLESLQNPVLLVLPIIMIILILIEMYLLAAHYYKKLKPKHIQPLHSHEM</sequence>
<feature type="transmembrane region" description="Helical" evidence="1">
    <location>
        <begin position="283"/>
        <end position="303"/>
    </location>
</feature>
<feature type="transmembrane region" description="Helical" evidence="1">
    <location>
        <begin position="251"/>
        <end position="271"/>
    </location>
</feature>